<sequence>MCSLTTDSSHYACFSCAMAQAEAPVALYEPQITADEGRILTEVLPQLVHAIKYPTACPRGALDPPAMAAILPAVVQAIEASSAEFAIEFGVNIVREHLLEVEKARVDICMLMNGLNPKRSTEVAEYFDGLRSQLDRLDAENARLVESLLLAWVEWRLGRLDSTAGTVAPPEHESPDFTPDTRKRSRVEVDARIARWRHGIDDATADTPLRLTQHNSHLALSNMPTEILQEIFCLTTDKDAGSRRNFTLGLVCRHWKDLALGCSKLWSYIVANKDTNMDVVRTLIERSTTVPLHVCLEHTSSRDRRLQGQQTPPVIQLILTELPRIRTLYLSVPHATYREVKDLFNVPARELKSLAISLEDSEVLQPTALREPFPATAIHTPALTTLEITHFGAAFSFALAHHSCSSIKHLRIHIAHNMPKNPSMADTLLSTLQSMPHLTVLDIDTSFLPVTLPSYNRNFATLCRSLTCLRLEGRISHLNWLLAHMQLSPTIHIDLTIGDLEPTNAHCAELGDRLHKILFPAHHAAANSPAPLDYAGCFFTDSELPVLHIMLSDTLEVVQDQFAEFAGSAEKTNCISAYESSEPVEADFRSVRGRVLPAPHQPGGRTVHLKMHATDPWVSQPSRETLWKSFPLQDVKTVFLSHIIEGPHRRLCSTFLSFVTPMAALQNLIVHGWRPWQVQELLVPHPPTHEEGDWATPLPFPNLQSFTLIKSPSQTPPNDKALWPKGESEPKQRDLIFEPLYTLFQYRQQTASTKIRDLFLYNYDILDWKFVHRGFEKLFESRDIAIVVDVLPTHGINL</sequence>
<keyword evidence="4" id="KW-1185">Reference proteome</keyword>
<organism evidence="3 4">
    <name type="scientific">Steccherinum ochraceum</name>
    <dbReference type="NCBI Taxonomy" id="92696"/>
    <lineage>
        <taxon>Eukaryota</taxon>
        <taxon>Fungi</taxon>
        <taxon>Dikarya</taxon>
        <taxon>Basidiomycota</taxon>
        <taxon>Agaricomycotina</taxon>
        <taxon>Agaricomycetes</taxon>
        <taxon>Polyporales</taxon>
        <taxon>Steccherinaceae</taxon>
        <taxon>Steccherinum</taxon>
    </lineage>
</organism>
<feature type="region of interest" description="Disordered" evidence="1">
    <location>
        <begin position="164"/>
        <end position="183"/>
    </location>
</feature>
<dbReference type="EMBL" id="RWJN01000050">
    <property type="protein sequence ID" value="TCD69084.1"/>
    <property type="molecule type" value="Genomic_DNA"/>
</dbReference>
<dbReference type="SUPFAM" id="SSF52047">
    <property type="entry name" value="RNI-like"/>
    <property type="match status" value="1"/>
</dbReference>
<dbReference type="Pfam" id="PF12937">
    <property type="entry name" value="F-box-like"/>
    <property type="match status" value="1"/>
</dbReference>
<comment type="caution">
    <text evidence="3">The sequence shown here is derived from an EMBL/GenBank/DDBJ whole genome shotgun (WGS) entry which is preliminary data.</text>
</comment>
<name>A0A4R0S053_9APHY</name>
<evidence type="ECO:0000256" key="1">
    <source>
        <dbReference type="SAM" id="MobiDB-lite"/>
    </source>
</evidence>
<dbReference type="Proteomes" id="UP000292702">
    <property type="component" value="Unassembled WGS sequence"/>
</dbReference>
<gene>
    <name evidence="3" type="ORF">EIP91_008982</name>
</gene>
<dbReference type="InterPro" id="IPR036047">
    <property type="entry name" value="F-box-like_dom_sf"/>
</dbReference>
<dbReference type="PROSITE" id="PS50181">
    <property type="entry name" value="FBOX"/>
    <property type="match status" value="1"/>
</dbReference>
<feature type="compositionally biased region" description="Basic and acidic residues" evidence="1">
    <location>
        <begin position="170"/>
        <end position="183"/>
    </location>
</feature>
<dbReference type="InterPro" id="IPR014029">
    <property type="entry name" value="NADH_UbQ_OxRdtase_49kDa_CS"/>
</dbReference>
<dbReference type="SUPFAM" id="SSF81383">
    <property type="entry name" value="F-box domain"/>
    <property type="match status" value="1"/>
</dbReference>
<dbReference type="PROSITE" id="PS00535">
    <property type="entry name" value="COMPLEX1_49K"/>
    <property type="match status" value="1"/>
</dbReference>
<protein>
    <recommendedName>
        <fullName evidence="2">F-box domain-containing protein</fullName>
    </recommendedName>
</protein>
<feature type="domain" description="F-box" evidence="2">
    <location>
        <begin position="217"/>
        <end position="269"/>
    </location>
</feature>
<reference evidence="3 4" key="1">
    <citation type="submission" date="2018-11" db="EMBL/GenBank/DDBJ databases">
        <title>Genome assembly of Steccherinum ochraceum LE-BIN_3174, the white-rot fungus of the Steccherinaceae family (The Residual Polyporoid clade, Polyporales, Basidiomycota).</title>
        <authorList>
            <person name="Fedorova T.V."/>
            <person name="Glazunova O.A."/>
            <person name="Landesman E.O."/>
            <person name="Moiseenko K.V."/>
            <person name="Psurtseva N.V."/>
            <person name="Savinova O.S."/>
            <person name="Shakhova N.V."/>
            <person name="Tyazhelova T.V."/>
            <person name="Vasina D.V."/>
        </authorList>
    </citation>
    <scope>NUCLEOTIDE SEQUENCE [LARGE SCALE GENOMIC DNA]</scope>
    <source>
        <strain evidence="3 4">LE-BIN_3174</strain>
    </source>
</reference>
<dbReference type="Gene3D" id="3.80.10.10">
    <property type="entry name" value="Ribonuclease Inhibitor"/>
    <property type="match status" value="1"/>
</dbReference>
<dbReference type="AlphaFoldDB" id="A0A4R0S053"/>
<dbReference type="OrthoDB" id="2747316at2759"/>
<evidence type="ECO:0000313" key="3">
    <source>
        <dbReference type="EMBL" id="TCD69084.1"/>
    </source>
</evidence>
<dbReference type="InterPro" id="IPR001810">
    <property type="entry name" value="F-box_dom"/>
</dbReference>
<accession>A0A4R0S053</accession>
<proteinExistence type="predicted"/>
<dbReference type="InterPro" id="IPR032675">
    <property type="entry name" value="LRR_dom_sf"/>
</dbReference>
<evidence type="ECO:0000259" key="2">
    <source>
        <dbReference type="PROSITE" id="PS50181"/>
    </source>
</evidence>
<dbReference type="GO" id="GO:0016651">
    <property type="term" value="F:oxidoreductase activity, acting on NAD(P)H"/>
    <property type="evidence" value="ECO:0007669"/>
    <property type="project" value="InterPro"/>
</dbReference>
<evidence type="ECO:0000313" key="4">
    <source>
        <dbReference type="Proteomes" id="UP000292702"/>
    </source>
</evidence>